<dbReference type="EMBL" id="JACRAF010000041">
    <property type="protein sequence ID" value="MBI4923020.1"/>
    <property type="molecule type" value="Genomic_DNA"/>
</dbReference>
<organism evidence="1 2">
    <name type="scientific">Devosia nanyangense</name>
    <dbReference type="NCBI Taxonomy" id="1228055"/>
    <lineage>
        <taxon>Bacteria</taxon>
        <taxon>Pseudomonadati</taxon>
        <taxon>Pseudomonadota</taxon>
        <taxon>Alphaproteobacteria</taxon>
        <taxon>Hyphomicrobiales</taxon>
        <taxon>Devosiaceae</taxon>
        <taxon>Devosia</taxon>
    </lineage>
</organism>
<name>A0A933L640_9HYPH</name>
<protein>
    <submittedName>
        <fullName evidence="1">Uncharacterized protein</fullName>
    </submittedName>
</protein>
<evidence type="ECO:0000313" key="2">
    <source>
        <dbReference type="Proteomes" id="UP000782610"/>
    </source>
</evidence>
<sequence length="140" mass="15770">MVRLRAAKDFDEWRATARALLLTGTPPHEVRWEEGVASGDLFAAPAEPVAGVTRRAVGVVPRRFLDLARVAFFHEDPQRLALLYRLLFRLQKDRSLIDARSDPDVGRLYGMVAEIRDDVMRSKTEAGSLLRHATHAPARQ</sequence>
<comment type="caution">
    <text evidence="1">The sequence shown here is derived from an EMBL/GenBank/DDBJ whole genome shotgun (WGS) entry which is preliminary data.</text>
</comment>
<dbReference type="AlphaFoldDB" id="A0A933L640"/>
<accession>A0A933L640</accession>
<evidence type="ECO:0000313" key="1">
    <source>
        <dbReference type="EMBL" id="MBI4923020.1"/>
    </source>
</evidence>
<gene>
    <name evidence="1" type="ORF">HY834_14850</name>
</gene>
<reference evidence="1" key="1">
    <citation type="submission" date="2020-07" db="EMBL/GenBank/DDBJ databases">
        <title>Huge and variable diversity of episymbiotic CPR bacteria and DPANN archaea in groundwater ecosystems.</title>
        <authorList>
            <person name="He C.Y."/>
            <person name="Keren R."/>
            <person name="Whittaker M."/>
            <person name="Farag I.F."/>
            <person name="Doudna J."/>
            <person name="Cate J.H.D."/>
            <person name="Banfield J.F."/>
        </authorList>
    </citation>
    <scope>NUCLEOTIDE SEQUENCE</scope>
    <source>
        <strain evidence="1">NC_groundwater_1586_Pr3_B-0.1um_66_15</strain>
    </source>
</reference>
<dbReference type="Proteomes" id="UP000782610">
    <property type="component" value="Unassembled WGS sequence"/>
</dbReference>
<proteinExistence type="predicted"/>